<evidence type="ECO:0000256" key="5">
    <source>
        <dbReference type="ARBA" id="ARBA00023136"/>
    </source>
</evidence>
<dbReference type="EMBL" id="CP031092">
    <property type="protein sequence ID" value="AXF57771.1"/>
    <property type="molecule type" value="Genomic_DNA"/>
</dbReference>
<dbReference type="Proteomes" id="UP000252100">
    <property type="component" value="Chromosome"/>
</dbReference>
<keyword evidence="8" id="KW-1185">Reference proteome</keyword>
<evidence type="ECO:0000313" key="8">
    <source>
        <dbReference type="Proteomes" id="UP000252100"/>
    </source>
</evidence>
<dbReference type="GO" id="GO:0055085">
    <property type="term" value="P:transmembrane transport"/>
    <property type="evidence" value="ECO:0007669"/>
    <property type="project" value="TreeGrafter"/>
</dbReference>
<comment type="similarity">
    <text evidence="2">Belongs to the autoinducer-2 exporter (AI-2E) (TC 2.A.86) family.</text>
</comment>
<proteinExistence type="inferred from homology"/>
<dbReference type="AlphaFoldDB" id="A0A345C3J0"/>
<dbReference type="PANTHER" id="PTHR21716:SF15">
    <property type="entry name" value="TRANSPORT PROTEIN YRRI-RELATED"/>
    <property type="match status" value="1"/>
</dbReference>
<keyword evidence="4 6" id="KW-1133">Transmembrane helix</keyword>
<keyword evidence="3 6" id="KW-0812">Transmembrane</keyword>
<evidence type="ECO:0000256" key="6">
    <source>
        <dbReference type="SAM" id="Phobius"/>
    </source>
</evidence>
<comment type="subcellular location">
    <subcellularLocation>
        <location evidence="1">Membrane</location>
        <topology evidence="1">Multi-pass membrane protein</topology>
    </subcellularLocation>
</comment>
<gene>
    <name evidence="7" type="ORF">DT065_18535</name>
</gene>
<dbReference type="GO" id="GO:0016020">
    <property type="term" value="C:membrane"/>
    <property type="evidence" value="ECO:0007669"/>
    <property type="project" value="UniProtKB-SubCell"/>
</dbReference>
<feature type="transmembrane region" description="Helical" evidence="6">
    <location>
        <begin position="44"/>
        <end position="65"/>
    </location>
</feature>
<protein>
    <submittedName>
        <fullName evidence="7">AI-2E family transporter</fullName>
    </submittedName>
</protein>
<organism evidence="7 8">
    <name type="scientific">Salicibibacter kimchii</name>
    <dbReference type="NCBI Taxonomy" id="2099786"/>
    <lineage>
        <taxon>Bacteria</taxon>
        <taxon>Bacillati</taxon>
        <taxon>Bacillota</taxon>
        <taxon>Bacilli</taxon>
        <taxon>Bacillales</taxon>
        <taxon>Bacillaceae</taxon>
        <taxon>Salicibibacter</taxon>
    </lineage>
</organism>
<evidence type="ECO:0000256" key="1">
    <source>
        <dbReference type="ARBA" id="ARBA00004141"/>
    </source>
</evidence>
<feature type="transmembrane region" description="Helical" evidence="6">
    <location>
        <begin position="321"/>
        <end position="348"/>
    </location>
</feature>
<dbReference type="PANTHER" id="PTHR21716">
    <property type="entry name" value="TRANSMEMBRANE PROTEIN"/>
    <property type="match status" value="1"/>
</dbReference>
<keyword evidence="5 6" id="KW-0472">Membrane</keyword>
<evidence type="ECO:0000256" key="4">
    <source>
        <dbReference type="ARBA" id="ARBA00022989"/>
    </source>
</evidence>
<accession>A0A345C3J0</accession>
<evidence type="ECO:0000256" key="2">
    <source>
        <dbReference type="ARBA" id="ARBA00009773"/>
    </source>
</evidence>
<feature type="transmembrane region" description="Helical" evidence="6">
    <location>
        <begin position="167"/>
        <end position="188"/>
    </location>
</feature>
<dbReference type="Pfam" id="PF01594">
    <property type="entry name" value="AI-2E_transport"/>
    <property type="match status" value="1"/>
</dbReference>
<name>A0A345C3J0_9BACI</name>
<feature type="transmembrane region" description="Helical" evidence="6">
    <location>
        <begin position="77"/>
        <end position="99"/>
    </location>
</feature>
<feature type="transmembrane region" description="Helical" evidence="6">
    <location>
        <begin position="17"/>
        <end position="38"/>
    </location>
</feature>
<evidence type="ECO:0000313" key="7">
    <source>
        <dbReference type="EMBL" id="AXF57771.1"/>
    </source>
</evidence>
<sequence>MLITTLRWEVRMTSRKWLLRSLFVLILLACLYFLYLLTPVWKPILTSIGKIALPFLLAGLFAYLLHPIIEFLQRQWFPRWLSVLLIYLLFFGGGAWALIEMAPVLVRQSTAFMNELPDWIKTFEDGWLSLHRQIDTLPPMIHDQVEESVTELEANGGDILDRIMEQWPAILEGIVMLFLLPFLVFYLLKDLDAFEKAATYVVPERWQENGKKFVQAVDHALGFYIRGQIVVSLCVGALSITALWIVQLPYPLILGIFMGMTDLIPYVGPYIGAVPAVIVALGVSWQTVLFTIIAITVVQQLESNVLSPYIMGKSAHLHPLLILLALLIGYEFAGFIGLLIAVPLFVVAGEVIRVFRKKENEEEAT</sequence>
<reference evidence="7 8" key="1">
    <citation type="journal article" date="2018" name="J. Microbiol.">
        <title>Salicibibacter kimchii gen. nov., sp. nov., a moderately halophilic and alkalitolerant bacterium in the family Bacillaceae, isolated from kimchi.</title>
        <authorList>
            <person name="Jang J.Y."/>
            <person name="Oh Y.J."/>
            <person name="Lim S.K."/>
            <person name="Park H.K."/>
            <person name="Lee C."/>
            <person name="Kim J.Y."/>
            <person name="Lee M.A."/>
            <person name="Choi H.J."/>
        </authorList>
    </citation>
    <scope>NUCLEOTIDE SEQUENCE [LARGE SCALE GENOMIC DNA]</scope>
    <source>
        <strain evidence="7 8">NKC1-1</strain>
    </source>
</reference>
<dbReference type="KEGG" id="rue:DT065_18535"/>
<dbReference type="InterPro" id="IPR002549">
    <property type="entry name" value="AI-2E-like"/>
</dbReference>
<feature type="transmembrane region" description="Helical" evidence="6">
    <location>
        <begin position="229"/>
        <end position="246"/>
    </location>
</feature>
<feature type="transmembrane region" description="Helical" evidence="6">
    <location>
        <begin position="278"/>
        <end position="301"/>
    </location>
</feature>
<evidence type="ECO:0000256" key="3">
    <source>
        <dbReference type="ARBA" id="ARBA00022692"/>
    </source>
</evidence>